<name>A0A8X8XE08_SALSN</name>
<comment type="catalytic activity">
    <reaction evidence="4">
        <text>a 1-acyl-sn-glycero-3-phosphate + an acyl-CoA = a 1,2-diacyl-sn-glycero-3-phosphate + CoA</text>
        <dbReference type="Rhea" id="RHEA:19709"/>
        <dbReference type="ChEBI" id="CHEBI:57287"/>
        <dbReference type="ChEBI" id="CHEBI:57970"/>
        <dbReference type="ChEBI" id="CHEBI:58342"/>
        <dbReference type="ChEBI" id="CHEBI:58608"/>
        <dbReference type="EC" id="2.3.1.51"/>
    </reaction>
</comment>
<keyword evidence="4" id="KW-0443">Lipid metabolism</keyword>
<dbReference type="Proteomes" id="UP000298416">
    <property type="component" value="Unassembled WGS sequence"/>
</dbReference>
<dbReference type="InterPro" id="IPR002123">
    <property type="entry name" value="Plipid/glycerol_acylTrfase"/>
</dbReference>
<dbReference type="AlphaFoldDB" id="A0A8X8XE08"/>
<keyword evidence="6" id="KW-1133">Transmembrane helix</keyword>
<feature type="transmembrane region" description="Helical" evidence="6">
    <location>
        <begin position="49"/>
        <end position="68"/>
    </location>
</feature>
<feature type="transmembrane region" description="Helical" evidence="6">
    <location>
        <begin position="264"/>
        <end position="282"/>
    </location>
</feature>
<evidence type="ECO:0000313" key="9">
    <source>
        <dbReference type="Proteomes" id="UP000298416"/>
    </source>
</evidence>
<dbReference type="SUPFAM" id="SSF69593">
    <property type="entry name" value="Glycerol-3-phosphate (1)-acyltransferase"/>
    <property type="match status" value="1"/>
</dbReference>
<dbReference type="PANTHER" id="PTHR10434:SF60">
    <property type="entry name" value="1-ACYL-SN-GLYCEROL-3-PHOSPHATE ACYLTRANSFERASE LPAT1, CHLOROPLASTIC"/>
    <property type="match status" value="1"/>
</dbReference>
<reference evidence="8" key="2">
    <citation type="submission" date="2020-08" db="EMBL/GenBank/DDBJ databases">
        <title>Plant Genome Project.</title>
        <authorList>
            <person name="Zhang R.-G."/>
        </authorList>
    </citation>
    <scope>NUCLEOTIDE SEQUENCE</scope>
    <source>
        <strain evidence="8">Huo1</strain>
        <tissue evidence="8">Leaf</tissue>
    </source>
</reference>
<feature type="domain" description="Phospholipid/glycerol acyltransferase" evidence="7">
    <location>
        <begin position="234"/>
        <end position="347"/>
    </location>
</feature>
<dbReference type="NCBIfam" id="TIGR00530">
    <property type="entry name" value="AGP_acyltrn"/>
    <property type="match status" value="1"/>
</dbReference>
<evidence type="ECO:0000313" key="8">
    <source>
        <dbReference type="EMBL" id="KAG6410495.1"/>
    </source>
</evidence>
<dbReference type="SMART" id="SM00563">
    <property type="entry name" value="PlsC"/>
    <property type="match status" value="1"/>
</dbReference>
<keyword evidence="2 4" id="KW-0808">Transferase</keyword>
<sequence length="396" mass="44156">MVAPGQESAKKVQGPPPEGGYQGTPRPGSATQHSTEVLHQTKKLPVCPARAAIVGFAFVSVIGYFTLYSKKKPEATALDVARVSSGTATPQNTRPRKYERSIGSRWGLQWSDGRPHVTICGLKEDHYPSQSSLNHEENLHRTYKVPPLNFLILIAELWFNSKFRGICFYIVTSIAAITLFVPMVLQHPLVLMFDRYRRKAQYRIAKAWAFLTVAPFFKIEYEGLENLPQTDTPAMYVSNHQSFLDIHTLLTLGISFKFISKTSIFLYPIIGWAMFLMGVIPLKRTDSRSQLECLKQCMSLIKKGASVFFFPEGTRSRDGKLGTFKKGAFTIAAKTGVPVVPITLIGTGKIMPPGMEQEVNPGLVKVIIHPYIVGNNPDELCKEARNIIAQELIRQG</sequence>
<dbReference type="PANTHER" id="PTHR10434">
    <property type="entry name" value="1-ACYL-SN-GLYCEROL-3-PHOSPHATE ACYLTRANSFERASE"/>
    <property type="match status" value="1"/>
</dbReference>
<dbReference type="InterPro" id="IPR004552">
    <property type="entry name" value="AGP_acyltrans"/>
</dbReference>
<dbReference type="CDD" id="cd07989">
    <property type="entry name" value="LPLAT_AGPAT-like"/>
    <property type="match status" value="1"/>
</dbReference>
<keyword evidence="4" id="KW-1208">Phospholipid metabolism</keyword>
<dbReference type="GO" id="GO:0006654">
    <property type="term" value="P:phosphatidic acid biosynthetic process"/>
    <property type="evidence" value="ECO:0007669"/>
    <property type="project" value="TreeGrafter"/>
</dbReference>
<evidence type="ECO:0000256" key="2">
    <source>
        <dbReference type="ARBA" id="ARBA00022679"/>
    </source>
</evidence>
<keyword evidence="9" id="KW-1185">Reference proteome</keyword>
<evidence type="ECO:0000259" key="7">
    <source>
        <dbReference type="SMART" id="SM00563"/>
    </source>
</evidence>
<keyword evidence="4" id="KW-0444">Lipid biosynthesis</keyword>
<evidence type="ECO:0000256" key="5">
    <source>
        <dbReference type="SAM" id="MobiDB-lite"/>
    </source>
</evidence>
<keyword evidence="6" id="KW-0812">Transmembrane</keyword>
<protein>
    <recommendedName>
        <fullName evidence="4">1-acyl-sn-glycerol-3-phosphate acyltransferase</fullName>
        <ecNumber evidence="4">2.3.1.51</ecNumber>
    </recommendedName>
</protein>
<dbReference type="GO" id="GO:0003841">
    <property type="term" value="F:1-acylglycerol-3-phosphate O-acyltransferase activity"/>
    <property type="evidence" value="ECO:0007669"/>
    <property type="project" value="UniProtKB-UniRule"/>
</dbReference>
<dbReference type="GO" id="GO:0016020">
    <property type="term" value="C:membrane"/>
    <property type="evidence" value="ECO:0007669"/>
    <property type="project" value="InterPro"/>
</dbReference>
<comment type="caution">
    <text evidence="8">The sequence shown here is derived from an EMBL/GenBank/DDBJ whole genome shotgun (WGS) entry which is preliminary data.</text>
</comment>
<comment type="similarity">
    <text evidence="1 4">Belongs to the 1-acyl-sn-glycerol-3-phosphate acyltransferase family.</text>
</comment>
<keyword evidence="4" id="KW-0594">Phospholipid biosynthesis</keyword>
<organism evidence="8">
    <name type="scientific">Salvia splendens</name>
    <name type="common">Scarlet sage</name>
    <dbReference type="NCBI Taxonomy" id="180675"/>
    <lineage>
        <taxon>Eukaryota</taxon>
        <taxon>Viridiplantae</taxon>
        <taxon>Streptophyta</taxon>
        <taxon>Embryophyta</taxon>
        <taxon>Tracheophyta</taxon>
        <taxon>Spermatophyta</taxon>
        <taxon>Magnoliopsida</taxon>
        <taxon>eudicotyledons</taxon>
        <taxon>Gunneridae</taxon>
        <taxon>Pentapetalae</taxon>
        <taxon>asterids</taxon>
        <taxon>lamiids</taxon>
        <taxon>Lamiales</taxon>
        <taxon>Lamiaceae</taxon>
        <taxon>Nepetoideae</taxon>
        <taxon>Mentheae</taxon>
        <taxon>Salviinae</taxon>
        <taxon>Salvia</taxon>
        <taxon>Salvia subgen. Calosphace</taxon>
        <taxon>core Calosphace</taxon>
    </lineage>
</organism>
<feature type="region of interest" description="Disordered" evidence="5">
    <location>
        <begin position="1"/>
        <end position="37"/>
    </location>
</feature>
<evidence type="ECO:0000256" key="4">
    <source>
        <dbReference type="RuleBase" id="RU361267"/>
    </source>
</evidence>
<evidence type="ECO:0000256" key="6">
    <source>
        <dbReference type="SAM" id="Phobius"/>
    </source>
</evidence>
<gene>
    <name evidence="8" type="ORF">SASPL_128556</name>
</gene>
<feature type="transmembrane region" description="Helical" evidence="6">
    <location>
        <begin position="166"/>
        <end position="185"/>
    </location>
</feature>
<keyword evidence="6" id="KW-0472">Membrane</keyword>
<accession>A0A8X8XE08</accession>
<evidence type="ECO:0000256" key="1">
    <source>
        <dbReference type="ARBA" id="ARBA00008655"/>
    </source>
</evidence>
<evidence type="ECO:0000256" key="3">
    <source>
        <dbReference type="ARBA" id="ARBA00023315"/>
    </source>
</evidence>
<reference evidence="8" key="1">
    <citation type="submission" date="2018-01" db="EMBL/GenBank/DDBJ databases">
        <authorList>
            <person name="Mao J.F."/>
        </authorList>
    </citation>
    <scope>NUCLEOTIDE SEQUENCE</scope>
    <source>
        <strain evidence="8">Huo1</strain>
        <tissue evidence="8">Leaf</tissue>
    </source>
</reference>
<dbReference type="EMBL" id="PNBA02000010">
    <property type="protein sequence ID" value="KAG6410495.1"/>
    <property type="molecule type" value="Genomic_DNA"/>
</dbReference>
<keyword evidence="3 4" id="KW-0012">Acyltransferase</keyword>
<dbReference type="EC" id="2.3.1.51" evidence="4"/>
<proteinExistence type="inferred from homology"/>
<dbReference type="Pfam" id="PF01553">
    <property type="entry name" value="Acyltransferase"/>
    <property type="match status" value="1"/>
</dbReference>
<comment type="domain">
    <text evidence="4">The HXXXXD motif is essential for acyltransferase activity and may constitute the binding site for the phosphate moiety of the glycerol-3-phosphate.</text>
</comment>